<dbReference type="AlphaFoldDB" id="A0A3N4LI96"/>
<sequence length="254" mass="28325">MWVWFHVIDIPHAGENDVLDTSLINYSCAGPLLRFSFLYHKLSPRETEAICRIAVDQALLEAAAIISGAAEDWGNAIAIPNATPENPQKPPRHRPSCALSATQERANCQIRQSSGIKEVVYTGRIDYALALRDPVTQHLTSYLILVQAKRESEFDKARVQVLDYAACIWEARKQKGARLDCTTYGLATDGLRWQLIVIDHDGVVKDGKLLDATLNGWVDVLQMLVAVLKRARQLQTPDNSPKKAKAFVPCHHYA</sequence>
<reference evidence="1 2" key="1">
    <citation type="journal article" date="2018" name="Nat. Ecol. Evol.">
        <title>Pezizomycetes genomes reveal the molecular basis of ectomycorrhizal truffle lifestyle.</title>
        <authorList>
            <person name="Murat C."/>
            <person name="Payen T."/>
            <person name="Noel B."/>
            <person name="Kuo A."/>
            <person name="Morin E."/>
            <person name="Chen J."/>
            <person name="Kohler A."/>
            <person name="Krizsan K."/>
            <person name="Balestrini R."/>
            <person name="Da Silva C."/>
            <person name="Montanini B."/>
            <person name="Hainaut M."/>
            <person name="Levati E."/>
            <person name="Barry K.W."/>
            <person name="Belfiori B."/>
            <person name="Cichocki N."/>
            <person name="Clum A."/>
            <person name="Dockter R.B."/>
            <person name="Fauchery L."/>
            <person name="Guy J."/>
            <person name="Iotti M."/>
            <person name="Le Tacon F."/>
            <person name="Lindquist E.A."/>
            <person name="Lipzen A."/>
            <person name="Malagnac F."/>
            <person name="Mello A."/>
            <person name="Molinier V."/>
            <person name="Miyauchi S."/>
            <person name="Poulain J."/>
            <person name="Riccioni C."/>
            <person name="Rubini A."/>
            <person name="Sitrit Y."/>
            <person name="Splivallo R."/>
            <person name="Traeger S."/>
            <person name="Wang M."/>
            <person name="Zifcakova L."/>
            <person name="Wipf D."/>
            <person name="Zambonelli A."/>
            <person name="Paolocci F."/>
            <person name="Nowrousian M."/>
            <person name="Ottonello S."/>
            <person name="Baldrian P."/>
            <person name="Spatafora J.W."/>
            <person name="Henrissat B."/>
            <person name="Nagy L.G."/>
            <person name="Aury J.M."/>
            <person name="Wincker P."/>
            <person name="Grigoriev I.V."/>
            <person name="Bonfante P."/>
            <person name="Martin F.M."/>
        </authorList>
    </citation>
    <scope>NUCLEOTIDE SEQUENCE [LARGE SCALE GENOMIC DNA]</scope>
    <source>
        <strain evidence="1 2">ATCC MYA-4762</strain>
    </source>
</reference>
<dbReference type="EMBL" id="ML121573">
    <property type="protein sequence ID" value="RPB20371.1"/>
    <property type="molecule type" value="Genomic_DNA"/>
</dbReference>
<proteinExistence type="predicted"/>
<keyword evidence="2" id="KW-1185">Reference proteome</keyword>
<dbReference type="Proteomes" id="UP000267821">
    <property type="component" value="Unassembled WGS sequence"/>
</dbReference>
<dbReference type="STRING" id="1051890.A0A3N4LI96"/>
<gene>
    <name evidence="1" type="ORF">L211DRAFT_870705</name>
</gene>
<evidence type="ECO:0008006" key="3">
    <source>
        <dbReference type="Google" id="ProtNLM"/>
    </source>
</evidence>
<dbReference type="OrthoDB" id="4363545at2759"/>
<accession>A0A3N4LI96</accession>
<evidence type="ECO:0000313" key="2">
    <source>
        <dbReference type="Proteomes" id="UP000267821"/>
    </source>
</evidence>
<organism evidence="1 2">
    <name type="scientific">Terfezia boudieri ATCC MYA-4762</name>
    <dbReference type="NCBI Taxonomy" id="1051890"/>
    <lineage>
        <taxon>Eukaryota</taxon>
        <taxon>Fungi</taxon>
        <taxon>Dikarya</taxon>
        <taxon>Ascomycota</taxon>
        <taxon>Pezizomycotina</taxon>
        <taxon>Pezizomycetes</taxon>
        <taxon>Pezizales</taxon>
        <taxon>Pezizaceae</taxon>
        <taxon>Terfezia</taxon>
    </lineage>
</organism>
<name>A0A3N4LI96_9PEZI</name>
<dbReference type="InParanoid" id="A0A3N4LI96"/>
<evidence type="ECO:0000313" key="1">
    <source>
        <dbReference type="EMBL" id="RPB20371.1"/>
    </source>
</evidence>
<protein>
    <recommendedName>
        <fullName evidence="3">Fungal-type protein kinase domain-containing protein</fullName>
    </recommendedName>
</protein>